<dbReference type="STRING" id="68775.A0A5C3LQQ1"/>
<dbReference type="OrthoDB" id="425534at2759"/>
<dbReference type="InterPro" id="IPR029058">
    <property type="entry name" value="AB_hydrolase_fold"/>
</dbReference>
<evidence type="ECO:0000259" key="4">
    <source>
        <dbReference type="Pfam" id="PF00561"/>
    </source>
</evidence>
<proteinExistence type="inferred from homology"/>
<feature type="domain" description="AB hydrolase-1" evidence="4">
    <location>
        <begin position="117"/>
        <end position="271"/>
    </location>
</feature>
<gene>
    <name evidence="6" type="ORF">BDQ12DRAFT_688740</name>
</gene>
<dbReference type="InterPro" id="IPR051601">
    <property type="entry name" value="Serine_prot/Carboxylest_S33"/>
</dbReference>
<name>A0A5C3LQQ1_9AGAR</name>
<evidence type="ECO:0000256" key="3">
    <source>
        <dbReference type="SAM" id="Phobius"/>
    </source>
</evidence>
<dbReference type="InterPro" id="IPR000073">
    <property type="entry name" value="AB_hydrolase_1"/>
</dbReference>
<evidence type="ECO:0000256" key="2">
    <source>
        <dbReference type="ARBA" id="ARBA00022801"/>
    </source>
</evidence>
<accession>A0A5C3LQQ1</accession>
<evidence type="ECO:0000259" key="5">
    <source>
        <dbReference type="Pfam" id="PF08386"/>
    </source>
</evidence>
<dbReference type="EMBL" id="ML213625">
    <property type="protein sequence ID" value="TFK35062.1"/>
    <property type="molecule type" value="Genomic_DNA"/>
</dbReference>
<dbReference type="Pfam" id="PF00561">
    <property type="entry name" value="Abhydrolase_1"/>
    <property type="match status" value="1"/>
</dbReference>
<evidence type="ECO:0000313" key="7">
    <source>
        <dbReference type="Proteomes" id="UP000308652"/>
    </source>
</evidence>
<dbReference type="Gene3D" id="3.40.50.1820">
    <property type="entry name" value="alpha/beta hydrolase"/>
    <property type="match status" value="1"/>
</dbReference>
<sequence>MFTDSNYHKRRRRVLLRGLAFTVVFYAVLWLIERNSGFVSENLASLKDARVAGEQEFTWEELIPSTELVWKDCYTGKQCARLIVPLNYSDPQGEKATIAVIKKPSLLAIDSKDYKGPVLLNPGGPGGSGVEFMQRAGDSISTILGPQFDTVSFDPRGIGRSTPRASFFKTDAERAMWPIRGHSVINNTDEGISRTWARAVITGKLAEEMDTGYLRHINTDQTARDMLTIVEAFGQKKIQYWGFSYGSVLGATFASIFPDKIHRLAIDGVVDAENYFATLWSNNLLDTDKTMRSFFVECAKAGPDRCPFYAPTPQDIAKNLTALYESVRKQPVPVRTETSYGLLDYSRLRSTVFVTLYQPYSAFLPLAQGLADLAARADGTTLYKILETPFFECSCGPGESILDGREAQSAILCNDGKDVPGDLKSAEKFFKDFAKESEWAEIWGAIRMNCVAWPKFPKNHFQGPFIANTSHPILLIGNTADPVTPLWAAKKMSRGFNGSVVLTQDSPGHCSLSAPSLCTQQHIRDYFQTGALPKAGTICSVEASPFPEKKFDSDGQEPLWDGMTEGDRGLLEAAHALSKSYSLPIPF</sequence>
<comment type="similarity">
    <text evidence="1">Belongs to the peptidase S33 family.</text>
</comment>
<keyword evidence="7" id="KW-1185">Reference proteome</keyword>
<evidence type="ECO:0000313" key="6">
    <source>
        <dbReference type="EMBL" id="TFK35062.1"/>
    </source>
</evidence>
<dbReference type="Pfam" id="PF08386">
    <property type="entry name" value="Abhydrolase_4"/>
    <property type="match status" value="1"/>
</dbReference>
<dbReference type="SUPFAM" id="SSF53474">
    <property type="entry name" value="alpha/beta-Hydrolases"/>
    <property type="match status" value="1"/>
</dbReference>
<protein>
    <submittedName>
        <fullName evidence="6">TAP-like protein-domain-containing protein</fullName>
    </submittedName>
</protein>
<reference evidence="6 7" key="1">
    <citation type="journal article" date="2019" name="Nat. Ecol. Evol.">
        <title>Megaphylogeny resolves global patterns of mushroom evolution.</title>
        <authorList>
            <person name="Varga T."/>
            <person name="Krizsan K."/>
            <person name="Foldi C."/>
            <person name="Dima B."/>
            <person name="Sanchez-Garcia M."/>
            <person name="Sanchez-Ramirez S."/>
            <person name="Szollosi G.J."/>
            <person name="Szarkandi J.G."/>
            <person name="Papp V."/>
            <person name="Albert L."/>
            <person name="Andreopoulos W."/>
            <person name="Angelini C."/>
            <person name="Antonin V."/>
            <person name="Barry K.W."/>
            <person name="Bougher N.L."/>
            <person name="Buchanan P."/>
            <person name="Buyck B."/>
            <person name="Bense V."/>
            <person name="Catcheside P."/>
            <person name="Chovatia M."/>
            <person name="Cooper J."/>
            <person name="Damon W."/>
            <person name="Desjardin D."/>
            <person name="Finy P."/>
            <person name="Geml J."/>
            <person name="Haridas S."/>
            <person name="Hughes K."/>
            <person name="Justo A."/>
            <person name="Karasinski D."/>
            <person name="Kautmanova I."/>
            <person name="Kiss B."/>
            <person name="Kocsube S."/>
            <person name="Kotiranta H."/>
            <person name="LaButti K.M."/>
            <person name="Lechner B.E."/>
            <person name="Liimatainen K."/>
            <person name="Lipzen A."/>
            <person name="Lukacs Z."/>
            <person name="Mihaltcheva S."/>
            <person name="Morgado L.N."/>
            <person name="Niskanen T."/>
            <person name="Noordeloos M.E."/>
            <person name="Ohm R.A."/>
            <person name="Ortiz-Santana B."/>
            <person name="Ovrebo C."/>
            <person name="Racz N."/>
            <person name="Riley R."/>
            <person name="Savchenko A."/>
            <person name="Shiryaev A."/>
            <person name="Soop K."/>
            <person name="Spirin V."/>
            <person name="Szebenyi C."/>
            <person name="Tomsovsky M."/>
            <person name="Tulloss R.E."/>
            <person name="Uehling J."/>
            <person name="Grigoriev I.V."/>
            <person name="Vagvolgyi C."/>
            <person name="Papp T."/>
            <person name="Martin F.M."/>
            <person name="Miettinen O."/>
            <person name="Hibbett D.S."/>
            <person name="Nagy L.G."/>
        </authorList>
    </citation>
    <scope>NUCLEOTIDE SEQUENCE [LARGE SCALE GENOMIC DNA]</scope>
    <source>
        <strain evidence="6 7">CBS 166.37</strain>
    </source>
</reference>
<dbReference type="AlphaFoldDB" id="A0A5C3LQQ1"/>
<feature type="transmembrane region" description="Helical" evidence="3">
    <location>
        <begin position="14"/>
        <end position="32"/>
    </location>
</feature>
<keyword evidence="2" id="KW-0378">Hydrolase</keyword>
<dbReference type="InterPro" id="IPR013595">
    <property type="entry name" value="Pept_S33_TAP-like_C"/>
</dbReference>
<dbReference type="Proteomes" id="UP000308652">
    <property type="component" value="Unassembled WGS sequence"/>
</dbReference>
<feature type="domain" description="Peptidase S33 tripeptidyl aminopeptidase-like C-terminal" evidence="5">
    <location>
        <begin position="439"/>
        <end position="539"/>
    </location>
</feature>
<evidence type="ECO:0000256" key="1">
    <source>
        <dbReference type="ARBA" id="ARBA00010088"/>
    </source>
</evidence>
<organism evidence="6 7">
    <name type="scientific">Crucibulum laeve</name>
    <dbReference type="NCBI Taxonomy" id="68775"/>
    <lineage>
        <taxon>Eukaryota</taxon>
        <taxon>Fungi</taxon>
        <taxon>Dikarya</taxon>
        <taxon>Basidiomycota</taxon>
        <taxon>Agaricomycotina</taxon>
        <taxon>Agaricomycetes</taxon>
        <taxon>Agaricomycetidae</taxon>
        <taxon>Agaricales</taxon>
        <taxon>Agaricineae</taxon>
        <taxon>Nidulariaceae</taxon>
        <taxon>Crucibulum</taxon>
    </lineage>
</organism>
<dbReference type="PANTHER" id="PTHR43248:SF25">
    <property type="entry name" value="AB HYDROLASE-1 DOMAIN-CONTAINING PROTEIN-RELATED"/>
    <property type="match status" value="1"/>
</dbReference>
<keyword evidence="3" id="KW-0472">Membrane</keyword>
<keyword evidence="3" id="KW-0812">Transmembrane</keyword>
<dbReference type="GO" id="GO:0016787">
    <property type="term" value="F:hydrolase activity"/>
    <property type="evidence" value="ECO:0007669"/>
    <property type="project" value="UniProtKB-KW"/>
</dbReference>
<keyword evidence="3" id="KW-1133">Transmembrane helix</keyword>
<dbReference type="PANTHER" id="PTHR43248">
    <property type="entry name" value="2-SUCCINYL-6-HYDROXY-2,4-CYCLOHEXADIENE-1-CARBOXYLATE SYNTHASE"/>
    <property type="match status" value="1"/>
</dbReference>